<keyword evidence="3 8" id="KW-0813">Transport</keyword>
<evidence type="ECO:0000256" key="2">
    <source>
        <dbReference type="ARBA" id="ARBA00009904"/>
    </source>
</evidence>
<dbReference type="PANTHER" id="PTHR11629">
    <property type="entry name" value="VACUOLAR PROTON ATPASES"/>
    <property type="match status" value="1"/>
</dbReference>
<evidence type="ECO:0000256" key="6">
    <source>
        <dbReference type="ARBA" id="ARBA00023065"/>
    </source>
</evidence>
<evidence type="ECO:0000256" key="3">
    <source>
        <dbReference type="ARBA" id="ARBA00022448"/>
    </source>
</evidence>
<proteinExistence type="inferred from homology"/>
<dbReference type="GO" id="GO:0051117">
    <property type="term" value="F:ATPase binding"/>
    <property type="evidence" value="ECO:0007669"/>
    <property type="project" value="TreeGrafter"/>
</dbReference>
<evidence type="ECO:0000256" key="1">
    <source>
        <dbReference type="ARBA" id="ARBA00004141"/>
    </source>
</evidence>
<dbReference type="PANTHER" id="PTHR11629:SF63">
    <property type="entry name" value="V-TYPE PROTON ATPASE SUBUNIT A"/>
    <property type="match status" value="1"/>
</dbReference>
<evidence type="ECO:0000313" key="10">
    <source>
        <dbReference type="Proteomes" id="UP000887116"/>
    </source>
</evidence>
<dbReference type="EMBL" id="BMAO01026961">
    <property type="protein sequence ID" value="GFR13685.1"/>
    <property type="molecule type" value="Genomic_DNA"/>
</dbReference>
<evidence type="ECO:0000313" key="9">
    <source>
        <dbReference type="EMBL" id="GFR13685.1"/>
    </source>
</evidence>
<evidence type="ECO:0000256" key="8">
    <source>
        <dbReference type="RuleBase" id="RU361189"/>
    </source>
</evidence>
<dbReference type="Proteomes" id="UP000887116">
    <property type="component" value="Unassembled WGS sequence"/>
</dbReference>
<name>A0A8X6H222_TRICU</name>
<comment type="caution">
    <text evidence="9">The sequence shown here is derived from an EMBL/GenBank/DDBJ whole genome shotgun (WGS) entry which is preliminary data.</text>
</comment>
<dbReference type="GO" id="GO:0046961">
    <property type="term" value="F:proton-transporting ATPase activity, rotational mechanism"/>
    <property type="evidence" value="ECO:0007669"/>
    <property type="project" value="InterPro"/>
</dbReference>
<keyword evidence="5 8" id="KW-1133">Transmembrane helix</keyword>
<dbReference type="AlphaFoldDB" id="A0A8X6H222"/>
<evidence type="ECO:0000256" key="7">
    <source>
        <dbReference type="ARBA" id="ARBA00023136"/>
    </source>
</evidence>
<dbReference type="GO" id="GO:0005886">
    <property type="term" value="C:plasma membrane"/>
    <property type="evidence" value="ECO:0007669"/>
    <property type="project" value="TreeGrafter"/>
</dbReference>
<dbReference type="Pfam" id="PF01496">
    <property type="entry name" value="V_ATPase_I"/>
    <property type="match status" value="1"/>
</dbReference>
<dbReference type="GO" id="GO:0016471">
    <property type="term" value="C:vacuolar proton-transporting V-type ATPase complex"/>
    <property type="evidence" value="ECO:0007669"/>
    <property type="project" value="TreeGrafter"/>
</dbReference>
<keyword evidence="6 8" id="KW-0406">Ion transport</keyword>
<comment type="similarity">
    <text evidence="2 8">Belongs to the V-ATPase 116 kDa subunit family.</text>
</comment>
<keyword evidence="10" id="KW-1185">Reference proteome</keyword>
<comment type="caution">
    <text evidence="8">Lacks conserved residue(s) required for the propagation of feature annotation.</text>
</comment>
<dbReference type="OrthoDB" id="6412104at2759"/>
<keyword evidence="8" id="KW-0375">Hydrogen ion transport</keyword>
<keyword evidence="4 8" id="KW-0812">Transmembrane</keyword>
<comment type="function">
    <text evidence="8">Essential component of the vacuolar proton pump (V-ATPase), a multimeric enzyme that catalyzes the translocation of protons across the membranes. Required for assembly and activity of the V-ATPase.</text>
</comment>
<gene>
    <name evidence="9" type="primary">ATP6V0A4</name>
    <name evidence="9" type="ORF">TNCT_279951</name>
</gene>
<evidence type="ECO:0000256" key="5">
    <source>
        <dbReference type="ARBA" id="ARBA00022989"/>
    </source>
</evidence>
<reference evidence="9" key="1">
    <citation type="submission" date="2020-07" db="EMBL/GenBank/DDBJ databases">
        <title>Multicomponent nature underlies the extraordinary mechanical properties of spider dragline silk.</title>
        <authorList>
            <person name="Kono N."/>
            <person name="Nakamura H."/>
            <person name="Mori M."/>
            <person name="Yoshida Y."/>
            <person name="Ohtoshi R."/>
            <person name="Malay A.D."/>
            <person name="Moran D.A.P."/>
            <person name="Tomita M."/>
            <person name="Numata K."/>
            <person name="Arakawa K."/>
        </authorList>
    </citation>
    <scope>NUCLEOTIDE SEQUENCE</scope>
</reference>
<feature type="transmembrane region" description="Helical" evidence="8">
    <location>
        <begin position="70"/>
        <end position="90"/>
    </location>
</feature>
<dbReference type="GO" id="GO:0033179">
    <property type="term" value="C:proton-transporting V-type ATPase, V0 domain"/>
    <property type="evidence" value="ECO:0007669"/>
    <property type="project" value="InterPro"/>
</dbReference>
<organism evidence="9 10">
    <name type="scientific">Trichonephila clavata</name>
    <name type="common">Joro spider</name>
    <name type="synonym">Nephila clavata</name>
    <dbReference type="NCBI Taxonomy" id="2740835"/>
    <lineage>
        <taxon>Eukaryota</taxon>
        <taxon>Metazoa</taxon>
        <taxon>Ecdysozoa</taxon>
        <taxon>Arthropoda</taxon>
        <taxon>Chelicerata</taxon>
        <taxon>Arachnida</taxon>
        <taxon>Araneae</taxon>
        <taxon>Araneomorphae</taxon>
        <taxon>Entelegynae</taxon>
        <taxon>Araneoidea</taxon>
        <taxon>Nephilidae</taxon>
        <taxon>Trichonephila</taxon>
    </lineage>
</organism>
<comment type="subcellular location">
    <subcellularLocation>
        <location evidence="1">Membrane</location>
        <topology evidence="1">Multi-pass membrane protein</topology>
    </subcellularLocation>
</comment>
<protein>
    <recommendedName>
        <fullName evidence="8">V-type proton ATPase subunit a</fullName>
    </recommendedName>
</protein>
<accession>A0A8X6H222</accession>
<dbReference type="InterPro" id="IPR002490">
    <property type="entry name" value="V-ATPase_116kDa_su"/>
</dbReference>
<evidence type="ECO:0000256" key="4">
    <source>
        <dbReference type="ARBA" id="ARBA00022692"/>
    </source>
</evidence>
<sequence length="116" mass="13600">MIYNDCFAKSINIFGSSWKLPTDFPRDQKTILLNPVTYYNISTPYPFGIDPIWQTASNKILFLNSYKMKLSVIIGVCQMLFGVILSIWNHIHFRRYMNILCEFIPQILFLLSILDI</sequence>
<keyword evidence="7 8" id="KW-0472">Membrane</keyword>
<dbReference type="GO" id="GO:0007035">
    <property type="term" value="P:vacuolar acidification"/>
    <property type="evidence" value="ECO:0007669"/>
    <property type="project" value="TreeGrafter"/>
</dbReference>